<keyword evidence="10" id="KW-1185">Reference proteome</keyword>
<proteinExistence type="inferred from homology"/>
<evidence type="ECO:0000256" key="4">
    <source>
        <dbReference type="ARBA" id="ARBA00022692"/>
    </source>
</evidence>
<comment type="subcellular location">
    <subcellularLocation>
        <location evidence="1">Cell membrane</location>
        <topology evidence="1">Multi-pass membrane protein</topology>
    </subcellularLocation>
</comment>
<dbReference type="PANTHER" id="PTHR42709">
    <property type="entry name" value="ALKALINE PHOSPHATASE LIKE PROTEIN"/>
    <property type="match status" value="1"/>
</dbReference>
<feature type="transmembrane region" description="Helical" evidence="7">
    <location>
        <begin position="63"/>
        <end position="82"/>
    </location>
</feature>
<name>A0A1I5IFX5_PSUAM</name>
<dbReference type="Pfam" id="PF09335">
    <property type="entry name" value="VTT_dom"/>
    <property type="match status" value="1"/>
</dbReference>
<dbReference type="RefSeq" id="WP_093357295.1">
    <property type="nucleotide sequence ID" value="NZ_FOUY01000101.1"/>
</dbReference>
<accession>A0A1I5IFX5</accession>
<sequence length="206" mass="20669">MTTVEAVLQSIFTGLGHAPAPAVALGLGLVMVIDTLALLGLLVPADVLVISAAAAVDPRAAPLLAAGATVGSLTGWSVSFAIGRCIGPALQRSALARMVTRQRWASAARLLAGDSGRGLVLLQFLPVVNALVPALAGAVGMSYRRFMGYAGISAVMWATVFTKLGVSASSVGPAVPLLAGALTIAVLVAAWAVRRVRGAPPPANTG</sequence>
<feature type="domain" description="VTT" evidence="8">
    <location>
        <begin position="43"/>
        <end position="165"/>
    </location>
</feature>
<organism evidence="9 10">
    <name type="scientific">Pseudonocardia ammonioxydans</name>
    <dbReference type="NCBI Taxonomy" id="260086"/>
    <lineage>
        <taxon>Bacteria</taxon>
        <taxon>Bacillati</taxon>
        <taxon>Actinomycetota</taxon>
        <taxon>Actinomycetes</taxon>
        <taxon>Pseudonocardiales</taxon>
        <taxon>Pseudonocardiaceae</taxon>
        <taxon>Pseudonocardia</taxon>
    </lineage>
</organism>
<dbReference type="EMBL" id="FOUY01000101">
    <property type="protein sequence ID" value="SFO59588.1"/>
    <property type="molecule type" value="Genomic_DNA"/>
</dbReference>
<evidence type="ECO:0000259" key="8">
    <source>
        <dbReference type="Pfam" id="PF09335"/>
    </source>
</evidence>
<dbReference type="OrthoDB" id="9813426at2"/>
<feature type="transmembrane region" description="Helical" evidence="7">
    <location>
        <begin position="119"/>
        <end position="139"/>
    </location>
</feature>
<keyword evidence="6 7" id="KW-0472">Membrane</keyword>
<dbReference type="PANTHER" id="PTHR42709:SF6">
    <property type="entry name" value="UNDECAPRENYL PHOSPHATE TRANSPORTER A"/>
    <property type="match status" value="1"/>
</dbReference>
<evidence type="ECO:0000313" key="10">
    <source>
        <dbReference type="Proteomes" id="UP000199614"/>
    </source>
</evidence>
<comment type="similarity">
    <text evidence="2">Belongs to the DedA family.</text>
</comment>
<evidence type="ECO:0000256" key="6">
    <source>
        <dbReference type="ARBA" id="ARBA00023136"/>
    </source>
</evidence>
<dbReference type="InterPro" id="IPR051311">
    <property type="entry name" value="DedA_domain"/>
</dbReference>
<evidence type="ECO:0000256" key="2">
    <source>
        <dbReference type="ARBA" id="ARBA00010792"/>
    </source>
</evidence>
<feature type="transmembrane region" description="Helical" evidence="7">
    <location>
        <begin position="174"/>
        <end position="193"/>
    </location>
</feature>
<dbReference type="STRING" id="260086.SAMN05216207_11012"/>
<protein>
    <submittedName>
        <fullName evidence="9">Membrane protein DedA, SNARE-associated domain</fullName>
    </submittedName>
</protein>
<keyword evidence="4 7" id="KW-0812">Transmembrane</keyword>
<evidence type="ECO:0000313" key="9">
    <source>
        <dbReference type="EMBL" id="SFO59588.1"/>
    </source>
</evidence>
<dbReference type="Proteomes" id="UP000199614">
    <property type="component" value="Unassembled WGS sequence"/>
</dbReference>
<dbReference type="GO" id="GO:0005886">
    <property type="term" value="C:plasma membrane"/>
    <property type="evidence" value="ECO:0007669"/>
    <property type="project" value="UniProtKB-SubCell"/>
</dbReference>
<evidence type="ECO:0000256" key="5">
    <source>
        <dbReference type="ARBA" id="ARBA00022989"/>
    </source>
</evidence>
<evidence type="ECO:0000256" key="3">
    <source>
        <dbReference type="ARBA" id="ARBA00022475"/>
    </source>
</evidence>
<keyword evidence="5 7" id="KW-1133">Transmembrane helix</keyword>
<dbReference type="AlphaFoldDB" id="A0A1I5IFX5"/>
<evidence type="ECO:0000256" key="7">
    <source>
        <dbReference type="SAM" id="Phobius"/>
    </source>
</evidence>
<gene>
    <name evidence="9" type="ORF">SAMN05216207_11012</name>
</gene>
<keyword evidence="3" id="KW-1003">Cell membrane</keyword>
<dbReference type="InterPro" id="IPR032816">
    <property type="entry name" value="VTT_dom"/>
</dbReference>
<evidence type="ECO:0000256" key="1">
    <source>
        <dbReference type="ARBA" id="ARBA00004651"/>
    </source>
</evidence>
<reference evidence="9 10" key="1">
    <citation type="submission" date="2016-10" db="EMBL/GenBank/DDBJ databases">
        <authorList>
            <person name="de Groot N.N."/>
        </authorList>
    </citation>
    <scope>NUCLEOTIDE SEQUENCE [LARGE SCALE GENOMIC DNA]</scope>
    <source>
        <strain evidence="9 10">CGMCC 4.1877</strain>
    </source>
</reference>